<name>A0A481Z2G6_9VIRU</name>
<evidence type="ECO:0000256" key="3">
    <source>
        <dbReference type="ARBA" id="ARBA00022603"/>
    </source>
</evidence>
<dbReference type="EC" id="2.1.1.56" evidence="2"/>
<dbReference type="SUPFAM" id="SSF53335">
    <property type="entry name" value="S-adenosyl-L-methionine-dependent methyltransferases"/>
    <property type="match status" value="1"/>
</dbReference>
<reference evidence="8" key="1">
    <citation type="journal article" date="2019" name="MBio">
        <title>Virus Genomes from Deep Sea Sediments Expand the Ocean Megavirome and Support Independent Origins of Viral Gigantism.</title>
        <authorList>
            <person name="Backstrom D."/>
            <person name="Yutin N."/>
            <person name="Jorgensen S.L."/>
            <person name="Dharamshi J."/>
            <person name="Homa F."/>
            <person name="Zaremba-Niedwiedzka K."/>
            <person name="Spang A."/>
            <person name="Wolf Y.I."/>
            <person name="Koonin E.V."/>
            <person name="Ettema T.J."/>
        </authorList>
    </citation>
    <scope>NUCLEOTIDE SEQUENCE</scope>
</reference>
<dbReference type="PROSITE" id="PS51562">
    <property type="entry name" value="RNA_CAP0_MT"/>
    <property type="match status" value="1"/>
</dbReference>
<sequence length="250" mass="29304">MLSTYHNKIKKYIVLKYCKEGDSLLNLTVGYDEDPQVWKECKLSQIVGVDSNNSRIALAESKNRSKYKEVQYFIGDSRAKLILSGVKKGYLFDLVTIFFDLEHFFEKEIYFKNMMNNASNNLKKGGYFILTGFSGERINEVMVRNARIKGKNKANILWIIEKNYNSKYNLNLPNFGKSIKISYFRRYGFKEKMLVNMDYIVDVSSLYGLELVELTPFKHYNNIVDHNMLLCKAELELSFYNDALIFRKKI</sequence>
<gene>
    <name evidence="8" type="ORF">LCPAC001_01450</name>
</gene>
<keyword evidence="4" id="KW-0808">Transferase</keyword>
<evidence type="ECO:0000256" key="6">
    <source>
        <dbReference type="ARBA" id="ARBA00022884"/>
    </source>
</evidence>
<keyword evidence="6" id="KW-0694">RNA-binding</keyword>
<feature type="domain" description="MRNA cap 0 methyltransferase" evidence="7">
    <location>
        <begin position="1"/>
        <end position="249"/>
    </location>
</feature>
<dbReference type="GO" id="GO:0004482">
    <property type="term" value="F:mRNA 5'-cap (guanine-N7-)-methyltransferase activity"/>
    <property type="evidence" value="ECO:0007669"/>
    <property type="project" value="UniProtKB-EC"/>
</dbReference>
<dbReference type="InterPro" id="IPR039753">
    <property type="entry name" value="RG7MT1"/>
</dbReference>
<dbReference type="Gene3D" id="3.40.50.150">
    <property type="entry name" value="Vaccinia Virus protein VP39"/>
    <property type="match status" value="1"/>
</dbReference>
<organism evidence="8">
    <name type="scientific">Pithovirus LCPAC001</name>
    <dbReference type="NCBI Taxonomy" id="2506585"/>
    <lineage>
        <taxon>Viruses</taxon>
        <taxon>Pithoviruses</taxon>
    </lineage>
</organism>
<dbReference type="PANTHER" id="PTHR12189">
    <property type="entry name" value="MRNA GUANINE-7- METHYLTRANSFERASE"/>
    <property type="match status" value="1"/>
</dbReference>
<evidence type="ECO:0000256" key="5">
    <source>
        <dbReference type="ARBA" id="ARBA00022691"/>
    </source>
</evidence>
<comment type="similarity">
    <text evidence="1">In the N-terminal section; belongs to the dsDNA virus mRNA guanylyltransferase family.</text>
</comment>
<evidence type="ECO:0000256" key="4">
    <source>
        <dbReference type="ARBA" id="ARBA00022679"/>
    </source>
</evidence>
<dbReference type="Pfam" id="PF03291">
    <property type="entry name" value="mRNA_G-N7_MeTrfase"/>
    <property type="match status" value="1"/>
</dbReference>
<evidence type="ECO:0000256" key="1">
    <source>
        <dbReference type="ARBA" id="ARBA00008556"/>
    </source>
</evidence>
<keyword evidence="3" id="KW-0489">Methyltransferase</keyword>
<dbReference type="InterPro" id="IPR004971">
    <property type="entry name" value="mRNA_G-N7_MeTrfase_dom"/>
</dbReference>
<keyword evidence="5" id="KW-0949">S-adenosyl-L-methionine</keyword>
<proteinExistence type="inferred from homology"/>
<evidence type="ECO:0000313" key="8">
    <source>
        <dbReference type="EMBL" id="QBK89635.1"/>
    </source>
</evidence>
<dbReference type="EMBL" id="MK500431">
    <property type="protein sequence ID" value="QBK89635.1"/>
    <property type="molecule type" value="Genomic_DNA"/>
</dbReference>
<evidence type="ECO:0000259" key="7">
    <source>
        <dbReference type="PROSITE" id="PS51562"/>
    </source>
</evidence>
<evidence type="ECO:0000256" key="2">
    <source>
        <dbReference type="ARBA" id="ARBA00011926"/>
    </source>
</evidence>
<dbReference type="PANTHER" id="PTHR12189:SF2">
    <property type="entry name" value="MRNA CAP GUANINE-N7 METHYLTRANSFERASE"/>
    <property type="match status" value="1"/>
</dbReference>
<dbReference type="InterPro" id="IPR029063">
    <property type="entry name" value="SAM-dependent_MTases_sf"/>
</dbReference>
<dbReference type="GO" id="GO:0003723">
    <property type="term" value="F:RNA binding"/>
    <property type="evidence" value="ECO:0007669"/>
    <property type="project" value="UniProtKB-KW"/>
</dbReference>
<protein>
    <recommendedName>
        <fullName evidence="2">mRNA (guanine-N(7))-methyltransferase</fullName>
        <ecNumber evidence="2">2.1.1.56</ecNumber>
    </recommendedName>
</protein>
<accession>A0A481Z2G6</accession>